<dbReference type="VEuPathDB" id="MicrosporidiaDB:AEWD_091240"/>
<proteinExistence type="predicted"/>
<protein>
    <submittedName>
        <fullName evidence="1">Uncharacterized protein</fullName>
    </submittedName>
</protein>
<dbReference type="VEuPathDB" id="MicrosporidiaDB:AEWQ_091230"/>
<dbReference type="EMBL" id="KC513621">
    <property type="protein sequence ID" value="AGE96534.1"/>
    <property type="molecule type" value="Genomic_DNA"/>
</dbReference>
<dbReference type="VEuPathDB" id="MicrosporidiaDB:ECU09_1230"/>
<dbReference type="VEuPathDB" id="MicrosporidiaDB:M970_091210"/>
<gene>
    <name evidence="1" type="ORF">ECU09_1230</name>
</gene>
<evidence type="ECO:0000313" key="1">
    <source>
        <dbReference type="EMBL" id="AGE96534.1"/>
    </source>
</evidence>
<name>M1JLZ2_ENCCN</name>
<dbReference type="AlphaFoldDB" id="M1JLZ2"/>
<dbReference type="VEuPathDB" id="MicrosporidiaDB:AEWR_091210"/>
<organism evidence="1">
    <name type="scientific">Encephalitozoon cuniculi</name>
    <name type="common">Microsporidian parasite</name>
    <dbReference type="NCBI Taxonomy" id="6035"/>
    <lineage>
        <taxon>Eukaryota</taxon>
        <taxon>Fungi</taxon>
        <taxon>Fungi incertae sedis</taxon>
        <taxon>Microsporidia</taxon>
        <taxon>Unikaryonidae</taxon>
        <taxon>Encephalitozoon</taxon>
    </lineage>
</organism>
<accession>M1JLZ2</accession>
<reference evidence="1" key="1">
    <citation type="journal article" date="2013" name="Eukaryot. Cell">
        <title>Extremely Reduced Levels of Heterozygosity in the Vertebrate Pathogen Encephalitozoon cuniculi.</title>
        <authorList>
            <person name="Selman M."/>
            <person name="Sak B."/>
            <person name="Kvac M."/>
            <person name="Farinelli L."/>
            <person name="Weiss L.M."/>
            <person name="Corradi N."/>
        </authorList>
    </citation>
    <scope>NUCLEOTIDE SEQUENCE</scope>
</reference>
<sequence>MNPRPKKPTSRYSFEPKIPQTQEVFEVEEPVAKKEFSFEGQEEHTLKPVGSDAPEHLFALREHDGLILTLPPSTEPPRIVLYEDGSCGLRVGDEVYPMAVRPVGESLAIEHRDAAYGIGSAKFHLTPQIQGDKRGRSP</sequence>